<dbReference type="Proteomes" id="UP000076738">
    <property type="component" value="Unassembled WGS sequence"/>
</dbReference>
<dbReference type="AlphaFoldDB" id="A0A167P2A4"/>
<reference evidence="1 2" key="1">
    <citation type="journal article" date="2016" name="Mol. Biol. Evol.">
        <title>Comparative Genomics of Early-Diverging Mushroom-Forming Fungi Provides Insights into the Origins of Lignocellulose Decay Capabilities.</title>
        <authorList>
            <person name="Nagy L.G."/>
            <person name="Riley R."/>
            <person name="Tritt A."/>
            <person name="Adam C."/>
            <person name="Daum C."/>
            <person name="Floudas D."/>
            <person name="Sun H."/>
            <person name="Yadav J.S."/>
            <person name="Pangilinan J."/>
            <person name="Larsson K.H."/>
            <person name="Matsuura K."/>
            <person name="Barry K."/>
            <person name="Labutti K."/>
            <person name="Kuo R."/>
            <person name="Ohm R.A."/>
            <person name="Bhattacharya S.S."/>
            <person name="Shirouzu T."/>
            <person name="Yoshinaga Y."/>
            <person name="Martin F.M."/>
            <person name="Grigoriev I.V."/>
            <person name="Hibbett D.S."/>
        </authorList>
    </citation>
    <scope>NUCLEOTIDE SEQUENCE [LARGE SCALE GENOMIC DNA]</scope>
    <source>
        <strain evidence="1 2">TUFC12733</strain>
    </source>
</reference>
<keyword evidence="2" id="KW-1185">Reference proteome</keyword>
<organism evidence="1 2">
    <name type="scientific">Calocera viscosa (strain TUFC12733)</name>
    <dbReference type="NCBI Taxonomy" id="1330018"/>
    <lineage>
        <taxon>Eukaryota</taxon>
        <taxon>Fungi</taxon>
        <taxon>Dikarya</taxon>
        <taxon>Basidiomycota</taxon>
        <taxon>Agaricomycotina</taxon>
        <taxon>Dacrymycetes</taxon>
        <taxon>Dacrymycetales</taxon>
        <taxon>Dacrymycetaceae</taxon>
        <taxon>Calocera</taxon>
    </lineage>
</organism>
<evidence type="ECO:0000313" key="1">
    <source>
        <dbReference type="EMBL" id="KZO98343.1"/>
    </source>
</evidence>
<proteinExistence type="predicted"/>
<sequence>MNALSHERSATLGHELSATSALCNISALRSCIWDTVSSRHPPNSGTWALSSCLFSQRSQTPPAMPICNTPAPVPDCLVSPRSCLAPRPDTASDAPSHTCPTANILSLLGHVSRVSQTLPAMPVFKTTGSAPCLASPRSHPTPLTDTASDGPCHACPTVMSCLSLLTSHSSHRHRFGLKWFEDKELIPHFGRPLYPSPVLAWCDLDLPSRPSGDTLYCDYSHRHF</sequence>
<name>A0A167P2A4_CALVF</name>
<dbReference type="EMBL" id="KV417276">
    <property type="protein sequence ID" value="KZO98343.1"/>
    <property type="molecule type" value="Genomic_DNA"/>
</dbReference>
<gene>
    <name evidence="1" type="ORF">CALVIDRAFT_40689</name>
</gene>
<protein>
    <submittedName>
        <fullName evidence="1">Uncharacterized protein</fullName>
    </submittedName>
</protein>
<evidence type="ECO:0000313" key="2">
    <source>
        <dbReference type="Proteomes" id="UP000076738"/>
    </source>
</evidence>
<accession>A0A167P2A4</accession>